<feature type="region of interest" description="Disordered" evidence="6">
    <location>
        <begin position="1"/>
        <end position="55"/>
    </location>
</feature>
<dbReference type="SMART" id="SM00220">
    <property type="entry name" value="S_TKc"/>
    <property type="match status" value="1"/>
</dbReference>
<feature type="region of interest" description="Disordered" evidence="6">
    <location>
        <begin position="252"/>
        <end position="277"/>
    </location>
</feature>
<protein>
    <submittedName>
        <fullName evidence="8">Serine/threonine-protein kinase PknD</fullName>
        <ecNumber evidence="8">2.7.11.1</ecNumber>
    </submittedName>
</protein>
<dbReference type="GO" id="GO:0004674">
    <property type="term" value="F:protein serine/threonine kinase activity"/>
    <property type="evidence" value="ECO:0007669"/>
    <property type="project" value="UniProtKB-EC"/>
</dbReference>
<comment type="caution">
    <text evidence="8">The sequence shown here is derived from an EMBL/GenBank/DDBJ whole genome shotgun (WGS) entry which is preliminary data.</text>
</comment>
<keyword evidence="9" id="KW-1185">Reference proteome</keyword>
<keyword evidence="4 5" id="KW-0067">ATP-binding</keyword>
<name>A0ABX1VGK9_9PLAN</name>
<evidence type="ECO:0000256" key="6">
    <source>
        <dbReference type="SAM" id="MobiDB-lite"/>
    </source>
</evidence>
<feature type="binding site" evidence="5">
    <location>
        <position position="100"/>
    </location>
    <ligand>
        <name>ATP</name>
        <dbReference type="ChEBI" id="CHEBI:30616"/>
    </ligand>
</feature>
<dbReference type="PROSITE" id="PS50011">
    <property type="entry name" value="PROTEIN_KINASE_DOM"/>
    <property type="match status" value="1"/>
</dbReference>
<evidence type="ECO:0000313" key="8">
    <source>
        <dbReference type="EMBL" id="NNJ27264.1"/>
    </source>
</evidence>
<reference evidence="8 9" key="1">
    <citation type="journal article" date="2020" name="Syst. Appl. Microbiol.">
        <title>Alienimonas chondri sp. nov., a novel planctomycete isolated from the biofilm of the red alga Chondrus crispus.</title>
        <authorList>
            <person name="Vitorino I."/>
            <person name="Albuquerque L."/>
            <person name="Wiegand S."/>
            <person name="Kallscheuer N."/>
            <person name="da Costa M.S."/>
            <person name="Lobo-da-Cunha A."/>
            <person name="Jogler C."/>
            <person name="Lage O.M."/>
        </authorList>
    </citation>
    <scope>NUCLEOTIDE SEQUENCE [LARGE SCALE GENOMIC DNA]</scope>
    <source>
        <strain evidence="8 9">LzC2</strain>
    </source>
</reference>
<dbReference type="CDD" id="cd14014">
    <property type="entry name" value="STKc_PknB_like"/>
    <property type="match status" value="1"/>
</dbReference>
<dbReference type="PROSITE" id="PS00107">
    <property type="entry name" value="PROTEIN_KINASE_ATP"/>
    <property type="match status" value="1"/>
</dbReference>
<dbReference type="InterPro" id="IPR000719">
    <property type="entry name" value="Prot_kinase_dom"/>
</dbReference>
<dbReference type="InterPro" id="IPR008271">
    <property type="entry name" value="Ser/Thr_kinase_AS"/>
</dbReference>
<feature type="compositionally biased region" description="Polar residues" evidence="6">
    <location>
        <begin position="21"/>
        <end position="32"/>
    </location>
</feature>
<dbReference type="PANTHER" id="PTHR43289:SF6">
    <property type="entry name" value="SERINE_THREONINE-PROTEIN KINASE NEKL-3"/>
    <property type="match status" value="1"/>
</dbReference>
<evidence type="ECO:0000313" key="9">
    <source>
        <dbReference type="Proteomes" id="UP000609651"/>
    </source>
</evidence>
<evidence type="ECO:0000256" key="3">
    <source>
        <dbReference type="ARBA" id="ARBA00022777"/>
    </source>
</evidence>
<accession>A0ABX1VGK9</accession>
<dbReference type="Gene3D" id="3.30.200.20">
    <property type="entry name" value="Phosphorylase Kinase, domain 1"/>
    <property type="match status" value="1"/>
</dbReference>
<dbReference type="Proteomes" id="UP000609651">
    <property type="component" value="Unassembled WGS sequence"/>
</dbReference>
<organism evidence="8 9">
    <name type="scientific">Alienimonas chondri</name>
    <dbReference type="NCBI Taxonomy" id="2681879"/>
    <lineage>
        <taxon>Bacteria</taxon>
        <taxon>Pseudomonadati</taxon>
        <taxon>Planctomycetota</taxon>
        <taxon>Planctomycetia</taxon>
        <taxon>Planctomycetales</taxon>
        <taxon>Planctomycetaceae</taxon>
        <taxon>Alienimonas</taxon>
    </lineage>
</organism>
<evidence type="ECO:0000256" key="4">
    <source>
        <dbReference type="ARBA" id="ARBA00022840"/>
    </source>
</evidence>
<sequence length="547" mass="56749">MTDRPPEADGDPADANIEGSVDSNVDAESSADQPHAGTLVFDADAPPPPRTGPRRAEAVAAIKPGALLGRFEIIQRLGGGGMGEVFLARDPDLDRDVAIKVLSGPAAADPKARVRFLLEGRAAGRVSHPNIVAIHEVGPTHLADSVAAAHGDDGPPPGELPKGADVTDGPVYLVMDYSRDGSVDQLLKAGPLSTERATAVLADAAAGLAAAHAAGLVHRDVKPANLMLEGGGPWSGGAVKVTDFGLARRVADAAEDSSEDSLAAPSSGEEPRTARRKVVGTPHYMSPEQCRGGAVDARSDLYSLGATYFTLLAGRPPFAAGSGAPPRPVTAVLNAHKQTDPPPVHTLDHLDGGVPEACSRIIVRAMAKDPKDRYPGAAALRADALALLAALREHAAAEPAGEVMRDRHRFAPRPASSPSLLPKDFLLPSERPGTSGSYYAASDSWSQDTGVANGSGVHDPAAATPAEGSGVKAVSDGDLPAARLMPPPGVRREIFSLSDGEVLLSYPATLKEASLTEEEIDRLRAWLNLVRVKMMALAEERPKQPPG</sequence>
<keyword evidence="2 5" id="KW-0547">Nucleotide-binding</keyword>
<dbReference type="InterPro" id="IPR011009">
    <property type="entry name" value="Kinase-like_dom_sf"/>
</dbReference>
<feature type="region of interest" description="Disordered" evidence="6">
    <location>
        <begin position="146"/>
        <end position="165"/>
    </location>
</feature>
<proteinExistence type="predicted"/>
<keyword evidence="1 8" id="KW-0808">Transferase</keyword>
<dbReference type="RefSeq" id="WP_171189130.1">
    <property type="nucleotide sequence ID" value="NZ_WTPX01000135.1"/>
</dbReference>
<dbReference type="PROSITE" id="PS00108">
    <property type="entry name" value="PROTEIN_KINASE_ST"/>
    <property type="match status" value="1"/>
</dbReference>
<dbReference type="SUPFAM" id="SSF56112">
    <property type="entry name" value="Protein kinase-like (PK-like)"/>
    <property type="match status" value="1"/>
</dbReference>
<dbReference type="PANTHER" id="PTHR43289">
    <property type="entry name" value="MITOGEN-ACTIVATED PROTEIN KINASE KINASE KINASE 20-RELATED"/>
    <property type="match status" value="1"/>
</dbReference>
<dbReference type="InterPro" id="IPR017441">
    <property type="entry name" value="Protein_kinase_ATP_BS"/>
</dbReference>
<evidence type="ECO:0000256" key="1">
    <source>
        <dbReference type="ARBA" id="ARBA00022679"/>
    </source>
</evidence>
<gene>
    <name evidence="8" type="primary">pknD_18</name>
    <name evidence="8" type="ORF">LzC2_33650</name>
</gene>
<evidence type="ECO:0000259" key="7">
    <source>
        <dbReference type="PROSITE" id="PS50011"/>
    </source>
</evidence>
<evidence type="ECO:0000256" key="2">
    <source>
        <dbReference type="ARBA" id="ARBA00022741"/>
    </source>
</evidence>
<feature type="domain" description="Protein kinase" evidence="7">
    <location>
        <begin position="71"/>
        <end position="388"/>
    </location>
</feature>
<dbReference type="EMBL" id="WTPX01000135">
    <property type="protein sequence ID" value="NNJ27264.1"/>
    <property type="molecule type" value="Genomic_DNA"/>
</dbReference>
<feature type="region of interest" description="Disordered" evidence="6">
    <location>
        <begin position="450"/>
        <end position="474"/>
    </location>
</feature>
<dbReference type="Pfam" id="PF00069">
    <property type="entry name" value="Pkinase"/>
    <property type="match status" value="1"/>
</dbReference>
<keyword evidence="3 8" id="KW-0418">Kinase</keyword>
<dbReference type="EC" id="2.7.11.1" evidence="8"/>
<dbReference type="Gene3D" id="1.10.510.10">
    <property type="entry name" value="Transferase(Phosphotransferase) domain 1"/>
    <property type="match status" value="1"/>
</dbReference>
<evidence type="ECO:0000256" key="5">
    <source>
        <dbReference type="PROSITE-ProRule" id="PRU10141"/>
    </source>
</evidence>